<gene>
    <name evidence="2" type="ORF">rCG_34855</name>
</gene>
<proteinExistence type="predicted"/>
<accession>A6HE25</accession>
<evidence type="ECO:0000256" key="1">
    <source>
        <dbReference type="SAM" id="MobiDB-lite"/>
    </source>
</evidence>
<dbReference type="AlphaFoldDB" id="A6HE25"/>
<evidence type="ECO:0000313" key="2">
    <source>
        <dbReference type="EMBL" id="EDM04280.1"/>
    </source>
</evidence>
<dbReference type="Proteomes" id="UP000234681">
    <property type="component" value="Chromosome 10"/>
</dbReference>
<organism evidence="2 3">
    <name type="scientific">Rattus norvegicus</name>
    <name type="common">Rat</name>
    <dbReference type="NCBI Taxonomy" id="10116"/>
    <lineage>
        <taxon>Eukaryota</taxon>
        <taxon>Metazoa</taxon>
        <taxon>Chordata</taxon>
        <taxon>Craniata</taxon>
        <taxon>Vertebrata</taxon>
        <taxon>Euteleostomi</taxon>
        <taxon>Mammalia</taxon>
        <taxon>Eutheria</taxon>
        <taxon>Euarchontoglires</taxon>
        <taxon>Glires</taxon>
        <taxon>Rodentia</taxon>
        <taxon>Myomorpha</taxon>
        <taxon>Muroidea</taxon>
        <taxon>Muridae</taxon>
        <taxon>Murinae</taxon>
        <taxon>Rattus</taxon>
    </lineage>
</organism>
<protein>
    <submittedName>
        <fullName evidence="2">RCG34855</fullName>
    </submittedName>
</protein>
<feature type="region of interest" description="Disordered" evidence="1">
    <location>
        <begin position="23"/>
        <end position="48"/>
    </location>
</feature>
<feature type="compositionally biased region" description="Polar residues" evidence="1">
    <location>
        <begin position="27"/>
        <end position="48"/>
    </location>
</feature>
<dbReference type="EMBL" id="CH473948">
    <property type="protein sequence ID" value="EDM04280.1"/>
    <property type="molecule type" value="Genomic_DNA"/>
</dbReference>
<name>A6HE25_RAT</name>
<evidence type="ECO:0000313" key="3">
    <source>
        <dbReference type="Proteomes" id="UP000234681"/>
    </source>
</evidence>
<reference evidence="2 3" key="1">
    <citation type="submission" date="2005-07" db="EMBL/GenBank/DDBJ databases">
        <authorList>
            <person name="Mural R.J."/>
            <person name="Li P.W."/>
            <person name="Adams M.D."/>
            <person name="Amanatides P.G."/>
            <person name="Baden-Tillson H."/>
            <person name="Barnstead M."/>
            <person name="Chin S.H."/>
            <person name="Dew I."/>
            <person name="Evans C.A."/>
            <person name="Ferriera S."/>
            <person name="Flanigan M."/>
            <person name="Fosler C."/>
            <person name="Glodek A."/>
            <person name="Gu Z."/>
            <person name="Holt R.A."/>
            <person name="Jennings D."/>
            <person name="Kraft C.L."/>
            <person name="Lu F."/>
            <person name="Nguyen T."/>
            <person name="Nusskern D.R."/>
            <person name="Pfannkoch C.M."/>
            <person name="Sitter C."/>
            <person name="Sutton G.G."/>
            <person name="Venter J.C."/>
            <person name="Wang Z."/>
            <person name="Woodage T."/>
            <person name="Zheng X.H."/>
            <person name="Zhong F."/>
        </authorList>
    </citation>
    <scope>NUCLEOTIDE SEQUENCE [LARGE SCALE GENOMIC DNA]</scope>
    <source>
        <strain>BN</strain>
        <strain evidence="3">Sprague-Dawley</strain>
    </source>
</reference>
<sequence>MHNQGAMRGPVWQQAGSLEALEAESRLSPTGAISTESHWKANSNGALF</sequence>